<dbReference type="InterPro" id="IPR011577">
    <property type="entry name" value="Cyt_b561_bac/Ni-Hgenase"/>
</dbReference>
<dbReference type="PANTHER" id="PTHR30529:SF7">
    <property type="entry name" value="CYTOCHROME B561 BACTERIAL_NI-HYDROGENASE DOMAIN-CONTAINING PROTEIN"/>
    <property type="match status" value="1"/>
</dbReference>
<keyword evidence="5" id="KW-0349">Heme</keyword>
<evidence type="ECO:0000313" key="16">
    <source>
        <dbReference type="Proteomes" id="UP001516061"/>
    </source>
</evidence>
<evidence type="ECO:0000256" key="5">
    <source>
        <dbReference type="ARBA" id="ARBA00022617"/>
    </source>
</evidence>
<dbReference type="Proteomes" id="UP001516061">
    <property type="component" value="Unassembled WGS sequence"/>
</dbReference>
<evidence type="ECO:0000259" key="14">
    <source>
        <dbReference type="Pfam" id="PF01292"/>
    </source>
</evidence>
<dbReference type="Gene3D" id="1.20.950.20">
    <property type="entry name" value="Transmembrane di-heme cytochromes, Chain C"/>
    <property type="match status" value="1"/>
</dbReference>
<evidence type="ECO:0000256" key="13">
    <source>
        <dbReference type="SAM" id="Phobius"/>
    </source>
</evidence>
<dbReference type="InterPro" id="IPR052168">
    <property type="entry name" value="Cytochrome_b561_oxidase"/>
</dbReference>
<evidence type="ECO:0000256" key="11">
    <source>
        <dbReference type="ARBA" id="ARBA00023136"/>
    </source>
</evidence>
<reference evidence="15 16" key="1">
    <citation type="submission" date="2020-05" db="EMBL/GenBank/DDBJ databases">
        <title>Genomic Encyclopedia of Type Strains, Phase IV (KMG-V): Genome sequencing to study the core and pangenomes of soil and plant-associated prokaryotes.</title>
        <authorList>
            <person name="Whitman W."/>
        </authorList>
    </citation>
    <scope>NUCLEOTIDE SEQUENCE [LARGE SCALE GENOMIC DNA]</scope>
    <source>
        <strain evidence="15 16">C29</strain>
    </source>
</reference>
<dbReference type="RefSeq" id="WP_173803494.1">
    <property type="nucleotide sequence ID" value="NZ_JABSNM010000001.1"/>
</dbReference>
<accession>A0ABX2FYC4</accession>
<evidence type="ECO:0000256" key="12">
    <source>
        <dbReference type="ARBA" id="ARBA00037975"/>
    </source>
</evidence>
<evidence type="ECO:0000256" key="1">
    <source>
        <dbReference type="ARBA" id="ARBA00001970"/>
    </source>
</evidence>
<feature type="transmembrane region" description="Helical" evidence="13">
    <location>
        <begin position="86"/>
        <end position="113"/>
    </location>
</feature>
<evidence type="ECO:0000256" key="4">
    <source>
        <dbReference type="ARBA" id="ARBA00022475"/>
    </source>
</evidence>
<keyword evidence="9 13" id="KW-1133">Transmembrane helix</keyword>
<keyword evidence="3" id="KW-0813">Transport</keyword>
<feature type="transmembrane region" description="Helical" evidence="13">
    <location>
        <begin position="12"/>
        <end position="31"/>
    </location>
</feature>
<gene>
    <name evidence="15" type="ORF">HNQ01_000253</name>
</gene>
<evidence type="ECO:0000256" key="3">
    <source>
        <dbReference type="ARBA" id="ARBA00022448"/>
    </source>
</evidence>
<evidence type="ECO:0000256" key="8">
    <source>
        <dbReference type="ARBA" id="ARBA00022982"/>
    </source>
</evidence>
<evidence type="ECO:0000256" key="7">
    <source>
        <dbReference type="ARBA" id="ARBA00022723"/>
    </source>
</evidence>
<comment type="cofactor">
    <cofactor evidence="1">
        <name>heme b</name>
        <dbReference type="ChEBI" id="CHEBI:60344"/>
    </cofactor>
</comment>
<keyword evidence="4" id="KW-1003">Cell membrane</keyword>
<keyword evidence="8" id="KW-0249">Electron transport</keyword>
<feature type="transmembrane region" description="Helical" evidence="13">
    <location>
        <begin position="155"/>
        <end position="174"/>
    </location>
</feature>
<comment type="similarity">
    <text evidence="12">Belongs to the cytochrome b561 family.</text>
</comment>
<keyword evidence="6 13" id="KW-0812">Transmembrane</keyword>
<keyword evidence="11 13" id="KW-0472">Membrane</keyword>
<evidence type="ECO:0000256" key="9">
    <source>
        <dbReference type="ARBA" id="ARBA00022989"/>
    </source>
</evidence>
<keyword evidence="7" id="KW-0479">Metal-binding</keyword>
<dbReference type="SUPFAM" id="SSF81342">
    <property type="entry name" value="Transmembrane di-heme cytochromes"/>
    <property type="match status" value="1"/>
</dbReference>
<evidence type="ECO:0000313" key="15">
    <source>
        <dbReference type="EMBL" id="NRT54546.1"/>
    </source>
</evidence>
<evidence type="ECO:0000256" key="6">
    <source>
        <dbReference type="ARBA" id="ARBA00022692"/>
    </source>
</evidence>
<dbReference type="PANTHER" id="PTHR30529">
    <property type="entry name" value="CYTOCHROME B561"/>
    <property type="match status" value="1"/>
</dbReference>
<evidence type="ECO:0000256" key="10">
    <source>
        <dbReference type="ARBA" id="ARBA00023004"/>
    </source>
</evidence>
<dbReference type="EMBL" id="JABSNM010000001">
    <property type="protein sequence ID" value="NRT54546.1"/>
    <property type="molecule type" value="Genomic_DNA"/>
</dbReference>
<name>A0ABX2FYC4_9BURK</name>
<dbReference type="InterPro" id="IPR016174">
    <property type="entry name" value="Di-haem_cyt_TM"/>
</dbReference>
<protein>
    <submittedName>
        <fullName evidence="15">Cytochrome b561</fullName>
    </submittedName>
</protein>
<feature type="transmembrane region" description="Helical" evidence="13">
    <location>
        <begin position="51"/>
        <end position="74"/>
    </location>
</feature>
<keyword evidence="10" id="KW-0408">Iron</keyword>
<sequence>MAVSPRSVYDPLSRAFHWLTAAAVLAAFVLGPEHFGRQMHDGLDPATRWDIVTHESLGVLVFVLTLLRLVWVALRPARPRFEMAGWMSAVSHLVHGLLWLLMLAVPVTAMLALGSEGHPLTLLGGLRVNEMPFIAQSALAPMADWGEVHGLLGDIILNLAGLHAAAAIYHHLVLKDGVLRAMAPRG</sequence>
<feature type="domain" description="Cytochrome b561 bacterial/Ni-hydrogenase" evidence="14">
    <location>
        <begin position="8"/>
        <end position="184"/>
    </location>
</feature>
<evidence type="ECO:0000256" key="2">
    <source>
        <dbReference type="ARBA" id="ARBA00004651"/>
    </source>
</evidence>
<proteinExistence type="inferred from homology"/>
<comment type="caution">
    <text evidence="15">The sequence shown here is derived from an EMBL/GenBank/DDBJ whole genome shotgun (WGS) entry which is preliminary data.</text>
</comment>
<keyword evidence="16" id="KW-1185">Reference proteome</keyword>
<dbReference type="Pfam" id="PF01292">
    <property type="entry name" value="Ni_hydr_CYTB"/>
    <property type="match status" value="1"/>
</dbReference>
<comment type="subcellular location">
    <subcellularLocation>
        <location evidence="2">Cell membrane</location>
        <topology evidence="2">Multi-pass membrane protein</topology>
    </subcellularLocation>
</comment>
<organism evidence="15 16">
    <name type="scientific">Sphaerotilus uruguayifluvii</name>
    <dbReference type="NCBI Taxonomy" id="2735897"/>
    <lineage>
        <taxon>Bacteria</taxon>
        <taxon>Pseudomonadati</taxon>
        <taxon>Pseudomonadota</taxon>
        <taxon>Betaproteobacteria</taxon>
        <taxon>Burkholderiales</taxon>
        <taxon>Sphaerotilaceae</taxon>
        <taxon>Sphaerotilus</taxon>
    </lineage>
</organism>